<protein>
    <submittedName>
        <fullName evidence="1">Uncharacterized protein</fullName>
    </submittedName>
</protein>
<dbReference type="InterPro" id="IPR016187">
    <property type="entry name" value="CTDL_fold"/>
</dbReference>
<proteinExistence type="predicted"/>
<reference evidence="1 2" key="1">
    <citation type="submission" date="2024-02" db="EMBL/GenBank/DDBJ databases">
        <title>Chromosome-level genome assembly of the Eurasian Minnow (Phoxinus phoxinus).</title>
        <authorList>
            <person name="Oriowo T.O."/>
            <person name="Martin S."/>
            <person name="Stange M."/>
            <person name="Chrysostomakis Y."/>
            <person name="Brown T."/>
            <person name="Winkler S."/>
            <person name="Kukowka S."/>
            <person name="Myers E.W."/>
            <person name="Bohne A."/>
        </authorList>
    </citation>
    <scope>NUCLEOTIDE SEQUENCE [LARGE SCALE GENOMIC DNA]</scope>
    <source>
        <strain evidence="1">ZFMK-TIS-60720</strain>
        <tissue evidence="1">Whole Organism</tissue>
    </source>
</reference>
<organism evidence="1 2">
    <name type="scientific">Phoxinus phoxinus</name>
    <name type="common">Eurasian minnow</name>
    <dbReference type="NCBI Taxonomy" id="58324"/>
    <lineage>
        <taxon>Eukaryota</taxon>
        <taxon>Metazoa</taxon>
        <taxon>Chordata</taxon>
        <taxon>Craniata</taxon>
        <taxon>Vertebrata</taxon>
        <taxon>Euteleostomi</taxon>
        <taxon>Actinopterygii</taxon>
        <taxon>Neopterygii</taxon>
        <taxon>Teleostei</taxon>
        <taxon>Ostariophysi</taxon>
        <taxon>Cypriniformes</taxon>
        <taxon>Leuciscidae</taxon>
        <taxon>Phoxininae</taxon>
        <taxon>Phoxinus</taxon>
    </lineage>
</organism>
<name>A0AAN9HD53_9TELE</name>
<dbReference type="AlphaFoldDB" id="A0AAN9HD53"/>
<gene>
    <name evidence="1" type="ORF">R3I93_007627</name>
</gene>
<dbReference type="EMBL" id="JAYKXH010000007">
    <property type="protein sequence ID" value="KAK7163635.1"/>
    <property type="molecule type" value="Genomic_DNA"/>
</dbReference>
<comment type="caution">
    <text evidence="1">The sequence shown here is derived from an EMBL/GenBank/DDBJ whole genome shotgun (WGS) entry which is preliminary data.</text>
</comment>
<evidence type="ECO:0000313" key="1">
    <source>
        <dbReference type="EMBL" id="KAK7163635.1"/>
    </source>
</evidence>
<evidence type="ECO:0000313" key="2">
    <source>
        <dbReference type="Proteomes" id="UP001364617"/>
    </source>
</evidence>
<dbReference type="Proteomes" id="UP001364617">
    <property type="component" value="Unassembled WGS sequence"/>
</dbReference>
<keyword evidence="2" id="KW-1185">Reference proteome</keyword>
<accession>A0AAN9HD53</accession>
<sequence>MASLLPPFDHSKAWIGGYNLNSDSDPQNITESENTLTQNCLAIDTDSWKLLKKSCTLTFSFFCSQSQGKRVVLRMKLNPDGQHDLNDPGIKSNMLAKINEKFNEIGFGDAITIRLITKRETLGKNSANNDTCT</sequence>
<dbReference type="SUPFAM" id="SSF56436">
    <property type="entry name" value="C-type lectin-like"/>
    <property type="match status" value="1"/>
</dbReference>